<dbReference type="AlphaFoldDB" id="A0A194PRB3"/>
<gene>
    <name evidence="15" type="ORF">RR46_08748</name>
</gene>
<dbReference type="STRING" id="66420.A0A194PRB3"/>
<evidence type="ECO:0000256" key="14">
    <source>
        <dbReference type="SAM" id="SignalP"/>
    </source>
</evidence>
<keyword evidence="9 13" id="KW-0472">Membrane</keyword>
<dbReference type="InterPro" id="IPR001873">
    <property type="entry name" value="ENaC"/>
</dbReference>
<protein>
    <submittedName>
        <fullName evidence="15">Sodium channel protein Nach</fullName>
    </submittedName>
</protein>
<organism evidence="15 16">
    <name type="scientific">Papilio xuthus</name>
    <name type="common">Asian swallowtail butterfly</name>
    <dbReference type="NCBI Taxonomy" id="66420"/>
    <lineage>
        <taxon>Eukaryota</taxon>
        <taxon>Metazoa</taxon>
        <taxon>Ecdysozoa</taxon>
        <taxon>Arthropoda</taxon>
        <taxon>Hexapoda</taxon>
        <taxon>Insecta</taxon>
        <taxon>Pterygota</taxon>
        <taxon>Neoptera</taxon>
        <taxon>Endopterygota</taxon>
        <taxon>Lepidoptera</taxon>
        <taxon>Glossata</taxon>
        <taxon>Ditrysia</taxon>
        <taxon>Papilionoidea</taxon>
        <taxon>Papilionidae</taxon>
        <taxon>Papilioninae</taxon>
        <taxon>Papilio</taxon>
    </lineage>
</organism>
<feature type="signal peptide" evidence="14">
    <location>
        <begin position="1"/>
        <end position="24"/>
    </location>
</feature>
<name>A0A194PRB3_PAPXU</name>
<evidence type="ECO:0000256" key="1">
    <source>
        <dbReference type="ARBA" id="ARBA00004141"/>
    </source>
</evidence>
<keyword evidence="6 13" id="KW-1133">Transmembrane helix</keyword>
<evidence type="ECO:0000256" key="12">
    <source>
        <dbReference type="RuleBase" id="RU000679"/>
    </source>
</evidence>
<dbReference type="GO" id="GO:0016020">
    <property type="term" value="C:membrane"/>
    <property type="evidence" value="ECO:0007669"/>
    <property type="project" value="UniProtKB-SubCell"/>
</dbReference>
<keyword evidence="8 12" id="KW-0406">Ion transport</keyword>
<keyword evidence="10 12" id="KW-0739">Sodium transport</keyword>
<keyword evidence="14" id="KW-0732">Signal</keyword>
<dbReference type="Gene3D" id="2.60.470.10">
    <property type="entry name" value="Acid-sensing ion channels like domains"/>
    <property type="match status" value="1"/>
</dbReference>
<dbReference type="Pfam" id="PF00858">
    <property type="entry name" value="ASC"/>
    <property type="match status" value="1"/>
</dbReference>
<accession>A0A194PRB3</accession>
<evidence type="ECO:0000256" key="6">
    <source>
        <dbReference type="ARBA" id="ARBA00022989"/>
    </source>
</evidence>
<keyword evidence="11 12" id="KW-0407">Ion channel</keyword>
<evidence type="ECO:0000256" key="2">
    <source>
        <dbReference type="ARBA" id="ARBA00007193"/>
    </source>
</evidence>
<evidence type="ECO:0000256" key="10">
    <source>
        <dbReference type="ARBA" id="ARBA00023201"/>
    </source>
</evidence>
<evidence type="ECO:0000256" key="5">
    <source>
        <dbReference type="ARBA" id="ARBA00022692"/>
    </source>
</evidence>
<evidence type="ECO:0000256" key="9">
    <source>
        <dbReference type="ARBA" id="ARBA00023136"/>
    </source>
</evidence>
<evidence type="ECO:0000313" key="16">
    <source>
        <dbReference type="Proteomes" id="UP000053268"/>
    </source>
</evidence>
<dbReference type="EMBL" id="KQ459596">
    <property type="protein sequence ID" value="KPI95289.1"/>
    <property type="molecule type" value="Genomic_DNA"/>
</dbReference>
<feature type="transmembrane region" description="Helical" evidence="13">
    <location>
        <begin position="221"/>
        <end position="241"/>
    </location>
</feature>
<evidence type="ECO:0000256" key="4">
    <source>
        <dbReference type="ARBA" id="ARBA00022461"/>
    </source>
</evidence>
<sequence length="495" mass="54326">MDWPHLRLLWVLCSLYSLIARCRCFPLSVEELEDEVTTAGAGEADDSGERKYTTNSWSFDDYTSVTPPAATRNAADVAAAGIEDELHALRKVAEILLLLGEQVIPIIIGDPVNDRCYKNKNDFRRHGCHVSDFYHTTLPLQRAAGIVLRLTGAAARMRTVDPERWPVRVGRTRLVAAPPGPGLREARLRASVADAVGEFWQRGPISGHTYVKEAANNKLRGVYICLLLCAVACGVAVSVAVEHALAGRVPTATTRLAGGRQLRRLDFPAVALCATNLVSRAALRDYARKLSELDGNRTYARQELERHLTAFGALSEMVGAPADLDVRFASFLATLGQRNVSDIAYRLAPRCSELLVRCTWRARAMPCERLFAARATPHGYCCTFNARYQPEDTGRPALRLAAAGRDAGLGVVVHQDSEDFAYVRRPTAGIEVMIWEGSEYPVLGGGGVTLRIARLNASVYLTLSARELHAHTSLHEVSERKVLRDGTSRLTSSRN</sequence>
<proteinExistence type="inferred from homology"/>
<evidence type="ECO:0000256" key="7">
    <source>
        <dbReference type="ARBA" id="ARBA00023053"/>
    </source>
</evidence>
<evidence type="ECO:0000256" key="11">
    <source>
        <dbReference type="ARBA" id="ARBA00023303"/>
    </source>
</evidence>
<keyword evidence="3 12" id="KW-0813">Transport</keyword>
<keyword evidence="4 12" id="KW-0894">Sodium channel</keyword>
<dbReference type="GO" id="GO:0005272">
    <property type="term" value="F:sodium channel activity"/>
    <property type="evidence" value="ECO:0007669"/>
    <property type="project" value="UniProtKB-KW"/>
</dbReference>
<evidence type="ECO:0000256" key="3">
    <source>
        <dbReference type="ARBA" id="ARBA00022448"/>
    </source>
</evidence>
<dbReference type="Proteomes" id="UP000053268">
    <property type="component" value="Unassembled WGS sequence"/>
</dbReference>
<feature type="chain" id="PRO_5008263530" evidence="14">
    <location>
        <begin position="25"/>
        <end position="495"/>
    </location>
</feature>
<comment type="subcellular location">
    <subcellularLocation>
        <location evidence="1">Membrane</location>
        <topology evidence="1">Multi-pass membrane protein</topology>
    </subcellularLocation>
</comment>
<reference evidence="15 16" key="1">
    <citation type="journal article" date="2015" name="Nat. Commun.">
        <title>Outbred genome sequencing and CRISPR/Cas9 gene editing in butterflies.</title>
        <authorList>
            <person name="Li X."/>
            <person name="Fan D."/>
            <person name="Zhang W."/>
            <person name="Liu G."/>
            <person name="Zhang L."/>
            <person name="Zhao L."/>
            <person name="Fang X."/>
            <person name="Chen L."/>
            <person name="Dong Y."/>
            <person name="Chen Y."/>
            <person name="Ding Y."/>
            <person name="Zhao R."/>
            <person name="Feng M."/>
            <person name="Zhu Y."/>
            <person name="Feng Y."/>
            <person name="Jiang X."/>
            <person name="Zhu D."/>
            <person name="Xiang H."/>
            <person name="Feng X."/>
            <person name="Li S."/>
            <person name="Wang J."/>
            <person name="Zhang G."/>
            <person name="Kronforst M.R."/>
            <person name="Wang W."/>
        </authorList>
    </citation>
    <scope>NUCLEOTIDE SEQUENCE [LARGE SCALE GENOMIC DNA]</scope>
    <source>
        <strain evidence="15">Ya'a_city_454_Px</strain>
        <tissue evidence="15">Whole body</tissue>
    </source>
</reference>
<keyword evidence="5 12" id="KW-0812">Transmembrane</keyword>
<comment type="similarity">
    <text evidence="2 12">Belongs to the amiloride-sensitive sodium channel (TC 1.A.6) family.</text>
</comment>
<evidence type="ECO:0000313" key="15">
    <source>
        <dbReference type="EMBL" id="KPI95289.1"/>
    </source>
</evidence>
<keyword evidence="16" id="KW-1185">Reference proteome</keyword>
<evidence type="ECO:0000256" key="13">
    <source>
        <dbReference type="SAM" id="Phobius"/>
    </source>
</evidence>
<keyword evidence="7" id="KW-0915">Sodium</keyword>
<evidence type="ECO:0000256" key="8">
    <source>
        <dbReference type="ARBA" id="ARBA00023065"/>
    </source>
</evidence>